<accession>A0A285SAQ9</accession>
<dbReference type="EMBL" id="OBMR01000006">
    <property type="protein sequence ID" value="SOC04579.1"/>
    <property type="molecule type" value="Genomic_DNA"/>
</dbReference>
<evidence type="ECO:0000313" key="2">
    <source>
        <dbReference type="EMBL" id="SOC04579.1"/>
    </source>
</evidence>
<keyword evidence="1" id="KW-0472">Membrane</keyword>
<keyword evidence="1" id="KW-1133">Transmembrane helix</keyword>
<gene>
    <name evidence="2" type="ORF">SAMN02910411_2109</name>
</gene>
<reference evidence="2 3" key="1">
    <citation type="submission" date="2017-08" db="EMBL/GenBank/DDBJ databases">
        <authorList>
            <person name="de Groot N.N."/>
        </authorList>
    </citation>
    <scope>NUCLEOTIDE SEQUENCE [LARGE SCALE GENOMIC DNA]</scope>
    <source>
        <strain evidence="2 3">DSM 9787</strain>
    </source>
</reference>
<keyword evidence="1" id="KW-0812">Transmembrane</keyword>
<feature type="transmembrane region" description="Helical" evidence="1">
    <location>
        <begin position="7"/>
        <end position="27"/>
    </location>
</feature>
<dbReference type="RefSeq" id="WP_097076440.1">
    <property type="nucleotide sequence ID" value="NZ_OBMR01000006.1"/>
</dbReference>
<evidence type="ECO:0000313" key="3">
    <source>
        <dbReference type="Proteomes" id="UP000219563"/>
    </source>
</evidence>
<evidence type="ECO:0000256" key="1">
    <source>
        <dbReference type="SAM" id="Phobius"/>
    </source>
</evidence>
<organism evidence="2 3">
    <name type="scientific">Pseudobutyrivibrio ruminis DSM 9787</name>
    <dbReference type="NCBI Taxonomy" id="1123011"/>
    <lineage>
        <taxon>Bacteria</taxon>
        <taxon>Bacillati</taxon>
        <taxon>Bacillota</taxon>
        <taxon>Clostridia</taxon>
        <taxon>Lachnospirales</taxon>
        <taxon>Lachnospiraceae</taxon>
        <taxon>Pseudobutyrivibrio</taxon>
    </lineage>
</organism>
<dbReference type="Proteomes" id="UP000219563">
    <property type="component" value="Unassembled WGS sequence"/>
</dbReference>
<sequence>MIKPNRVIVIVGIVIILMFLFCIKALVEKNSDINSAEDLFSNEFDQLPDAIVIYGFDEKEYEIDSEEDIESIVSILKNYTYIEMADDETVEGFYMLEFKYSDETKSIGVNDSYVSYEGKQYKVADGDLKQVVDLIVTYMD</sequence>
<dbReference type="AlphaFoldDB" id="A0A285SAQ9"/>
<name>A0A285SAQ9_9FIRM</name>
<proteinExistence type="predicted"/>
<protein>
    <submittedName>
        <fullName evidence="2">Uncharacterized protein</fullName>
    </submittedName>
</protein>